<evidence type="ECO:0000313" key="12">
    <source>
        <dbReference type="EMBL" id="PUV24504.1"/>
    </source>
</evidence>
<keyword evidence="13" id="KW-1185">Reference proteome</keyword>
<keyword evidence="3 8" id="KW-1134">Transmembrane beta strand</keyword>
<organism evidence="12 13">
    <name type="scientific">Sphingobacterium athyrii</name>
    <dbReference type="NCBI Taxonomy" id="2152717"/>
    <lineage>
        <taxon>Bacteria</taxon>
        <taxon>Pseudomonadati</taxon>
        <taxon>Bacteroidota</taxon>
        <taxon>Sphingobacteriia</taxon>
        <taxon>Sphingobacteriales</taxon>
        <taxon>Sphingobacteriaceae</taxon>
        <taxon>Sphingobacterium</taxon>
    </lineage>
</organism>
<dbReference type="OrthoDB" id="9768177at2"/>
<keyword evidence="5 9" id="KW-0798">TonB box</keyword>
<keyword evidence="2 8" id="KW-0813">Transport</keyword>
<comment type="caution">
    <text evidence="12">The sequence shown here is derived from an EMBL/GenBank/DDBJ whole genome shotgun (WGS) entry which is preliminary data.</text>
</comment>
<dbReference type="Pfam" id="PF07715">
    <property type="entry name" value="Plug"/>
    <property type="match status" value="1"/>
</dbReference>
<dbReference type="NCBIfam" id="TIGR04056">
    <property type="entry name" value="OMP_RagA_SusC"/>
    <property type="match status" value="1"/>
</dbReference>
<dbReference type="Gene3D" id="2.40.170.20">
    <property type="entry name" value="TonB-dependent receptor, beta-barrel domain"/>
    <property type="match status" value="1"/>
</dbReference>
<gene>
    <name evidence="12" type="ORF">DCO56_14265</name>
</gene>
<dbReference type="Pfam" id="PF00593">
    <property type="entry name" value="TonB_dep_Rec_b-barrel"/>
    <property type="match status" value="1"/>
</dbReference>
<evidence type="ECO:0000256" key="3">
    <source>
        <dbReference type="ARBA" id="ARBA00022452"/>
    </source>
</evidence>
<evidence type="ECO:0000259" key="11">
    <source>
        <dbReference type="Pfam" id="PF07715"/>
    </source>
</evidence>
<sequence>MYKNYTRKLGMAKTLYHKTFLIMRLITVILIASLFQVSAATFAQKITINKNNVSLESVLKEIRKQSGYDYYYGTKVITMDQKIHIKVTNANIKQAIEAALTGLQLTYEIEGKMISIRKKEPKILVRAKEQSLEIDVSGVVTDDKGTPLAGASIKVKGSHKATITNSKGEFLLSDIDENTLLEISFMGFKTKVIEAKKEIRQIKLEPSSADLQEVVVVSTGYQNISKERATGAFSQVNRATLDNRPVSNLSSALQGLVAGMQGKENEDGSVDFQIRGSTSLYADSKPLIVVDGFPISSNNFSDINPNDVESVTVLKDAAAASIWGARSANGVIVITTKRLKANSNLKVDASAFTRISNKVDLNQVLTQANSADHVAYERKAFDNNWTLYPYTGSFYYDVVNSLTLAQELLYANKLGQIDEKMMNAGLDRLSKVNNRSQIQDLLMQRAILSQYNVNIQTGTDRSKTYASLMYERDKAAFKGNDYNKFNMNFNNDFKLTNFLSFNVALNLQYKKQQTSGATLQEMQGLSPYEVLLNPDGSYGVNLNDYNRQLLGTIPAGIFPYSDWSYNLLQEVRGRNLNNENLAARFQTGFNLKISKNLTFDSKFQYERSKIDYKDYYDESTFYVRDLVNKMTEYDNGTKQTGISYVPKGGILKPRTFTIDGRPSDVSNSDLESFLIRNQLNFDKSFGEKHSISLIAGMELSKYTTTTRANPHVYGYFPDKLQSTVPPYGYGSSANPLSDFLGGTFWTTIPGGNTTFGWGSDKYVSFYGNASYTYDNKYTVSGSVRSDASNFITDDPKLRWSPLWSVGAKWNVKKEKFLENADPIDRLELRLTYGKNGNVEKSTSTKALLNVGTSPNINTGTITATISSYGNPNLRWEKTATTNLGIDFNLLKNKIFGSLDLYNKVGEGIIGDVALPSYTGTTAQKFNNAGITNRGIELTLGANFVIPHTPVRYSTSLTYAYNHNRITSLYNPGLYTVDYLDGIFVEGKPVNSIYSLTYKGMENGMPQLVGPNGDAYSFNDPQLIYYTLGAYLNENNYEGTAIPPHTLGWMNNIQVGDFSLAVIFNGKFGGVYRNPTFAYSNGLVGNGKTSVNRFVSDVFAGSSIIPGFAKPNETRLYFWDRYTPFLSGLVESSSYIECKEITLGYTLARLAKAIQVSNIKVFAQTRNPGLIWKANSKGYNPEWLPGTNRPLQTYTLGLNLQF</sequence>
<evidence type="ECO:0000256" key="8">
    <source>
        <dbReference type="PROSITE-ProRule" id="PRU01360"/>
    </source>
</evidence>
<dbReference type="InterPro" id="IPR023996">
    <property type="entry name" value="TonB-dep_OMP_SusC/RagA"/>
</dbReference>
<evidence type="ECO:0000256" key="7">
    <source>
        <dbReference type="ARBA" id="ARBA00023237"/>
    </source>
</evidence>
<dbReference type="InterPro" id="IPR039426">
    <property type="entry name" value="TonB-dep_rcpt-like"/>
</dbReference>
<feature type="domain" description="TonB-dependent receptor plug" evidence="11">
    <location>
        <begin position="226"/>
        <end position="331"/>
    </location>
</feature>
<dbReference type="Gene3D" id="2.60.40.1120">
    <property type="entry name" value="Carboxypeptidase-like, regulatory domain"/>
    <property type="match status" value="1"/>
</dbReference>
<evidence type="ECO:0000256" key="6">
    <source>
        <dbReference type="ARBA" id="ARBA00023136"/>
    </source>
</evidence>
<accession>A0A363NUN8</accession>
<evidence type="ECO:0000256" key="2">
    <source>
        <dbReference type="ARBA" id="ARBA00022448"/>
    </source>
</evidence>
<dbReference type="InterPro" id="IPR000531">
    <property type="entry name" value="Beta-barrel_TonB"/>
</dbReference>
<proteinExistence type="inferred from homology"/>
<feature type="domain" description="TonB-dependent receptor-like beta-barrel" evidence="10">
    <location>
        <begin position="539"/>
        <end position="1047"/>
    </location>
</feature>
<dbReference type="PROSITE" id="PS52016">
    <property type="entry name" value="TONB_DEPENDENT_REC_3"/>
    <property type="match status" value="1"/>
</dbReference>
<reference evidence="12 13" key="1">
    <citation type="submission" date="2018-04" db="EMBL/GenBank/DDBJ databases">
        <title>Sphingobacterium sp. M46 Genome.</title>
        <authorList>
            <person name="Cheng J."/>
            <person name="Li Y."/>
        </authorList>
    </citation>
    <scope>NUCLEOTIDE SEQUENCE [LARGE SCALE GENOMIC DNA]</scope>
    <source>
        <strain evidence="12 13">M46</strain>
    </source>
</reference>
<comment type="subcellular location">
    <subcellularLocation>
        <location evidence="1 8">Cell outer membrane</location>
        <topology evidence="1 8">Multi-pass membrane protein</topology>
    </subcellularLocation>
</comment>
<dbReference type="EMBL" id="QCXX01000003">
    <property type="protein sequence ID" value="PUV24504.1"/>
    <property type="molecule type" value="Genomic_DNA"/>
</dbReference>
<dbReference type="InterPro" id="IPR012910">
    <property type="entry name" value="Plug_dom"/>
</dbReference>
<dbReference type="InterPro" id="IPR037066">
    <property type="entry name" value="Plug_dom_sf"/>
</dbReference>
<name>A0A363NUN8_9SPHI</name>
<keyword evidence="7 8" id="KW-0998">Cell outer membrane</keyword>
<evidence type="ECO:0000256" key="9">
    <source>
        <dbReference type="RuleBase" id="RU003357"/>
    </source>
</evidence>
<dbReference type="NCBIfam" id="TIGR04057">
    <property type="entry name" value="SusC_RagA_signa"/>
    <property type="match status" value="1"/>
</dbReference>
<keyword evidence="4 8" id="KW-0812">Transmembrane</keyword>
<dbReference type="InterPro" id="IPR023997">
    <property type="entry name" value="TonB-dep_OMP_SusC/RagA_CS"/>
</dbReference>
<dbReference type="InterPro" id="IPR008969">
    <property type="entry name" value="CarboxyPept-like_regulatory"/>
</dbReference>
<evidence type="ECO:0000256" key="1">
    <source>
        <dbReference type="ARBA" id="ARBA00004571"/>
    </source>
</evidence>
<dbReference type="Gene3D" id="2.170.130.10">
    <property type="entry name" value="TonB-dependent receptor, plug domain"/>
    <property type="match status" value="1"/>
</dbReference>
<dbReference type="SUPFAM" id="SSF56935">
    <property type="entry name" value="Porins"/>
    <property type="match status" value="1"/>
</dbReference>
<dbReference type="Pfam" id="PF13715">
    <property type="entry name" value="CarbopepD_reg_2"/>
    <property type="match status" value="1"/>
</dbReference>
<comment type="similarity">
    <text evidence="8 9">Belongs to the TonB-dependent receptor family.</text>
</comment>
<evidence type="ECO:0000256" key="5">
    <source>
        <dbReference type="ARBA" id="ARBA00023077"/>
    </source>
</evidence>
<dbReference type="InterPro" id="IPR036942">
    <property type="entry name" value="Beta-barrel_TonB_sf"/>
</dbReference>
<dbReference type="AlphaFoldDB" id="A0A363NUN8"/>
<dbReference type="Proteomes" id="UP000250831">
    <property type="component" value="Unassembled WGS sequence"/>
</dbReference>
<protein>
    <submittedName>
        <fullName evidence="12">SusC/RagA family TonB-linked outer membrane protein</fullName>
    </submittedName>
</protein>
<dbReference type="GO" id="GO:0009279">
    <property type="term" value="C:cell outer membrane"/>
    <property type="evidence" value="ECO:0007669"/>
    <property type="project" value="UniProtKB-SubCell"/>
</dbReference>
<evidence type="ECO:0000313" key="13">
    <source>
        <dbReference type="Proteomes" id="UP000250831"/>
    </source>
</evidence>
<evidence type="ECO:0000256" key="4">
    <source>
        <dbReference type="ARBA" id="ARBA00022692"/>
    </source>
</evidence>
<evidence type="ECO:0000259" key="10">
    <source>
        <dbReference type="Pfam" id="PF00593"/>
    </source>
</evidence>
<keyword evidence="6 8" id="KW-0472">Membrane</keyword>
<dbReference type="SUPFAM" id="SSF49464">
    <property type="entry name" value="Carboxypeptidase regulatory domain-like"/>
    <property type="match status" value="1"/>
</dbReference>